<dbReference type="Proteomes" id="UP000267821">
    <property type="component" value="Unassembled WGS sequence"/>
</dbReference>
<feature type="compositionally biased region" description="Polar residues" evidence="1">
    <location>
        <begin position="59"/>
        <end position="80"/>
    </location>
</feature>
<dbReference type="STRING" id="1051890.A0A3N4LF33"/>
<evidence type="ECO:0000256" key="1">
    <source>
        <dbReference type="SAM" id="MobiDB-lite"/>
    </source>
</evidence>
<feature type="compositionally biased region" description="Acidic residues" evidence="1">
    <location>
        <begin position="385"/>
        <end position="399"/>
    </location>
</feature>
<feature type="region of interest" description="Disordered" evidence="1">
    <location>
        <begin position="149"/>
        <end position="213"/>
    </location>
</feature>
<feature type="region of interest" description="Disordered" evidence="1">
    <location>
        <begin position="1"/>
        <end position="86"/>
    </location>
</feature>
<dbReference type="EMBL" id="ML121559">
    <property type="protein sequence ID" value="RPB21493.1"/>
    <property type="molecule type" value="Genomic_DNA"/>
</dbReference>
<feature type="domain" description="Hpc2-related" evidence="2">
    <location>
        <begin position="422"/>
        <end position="463"/>
    </location>
</feature>
<feature type="region of interest" description="Disordered" evidence="1">
    <location>
        <begin position="380"/>
        <end position="439"/>
    </location>
</feature>
<feature type="compositionally biased region" description="Pro residues" evidence="1">
    <location>
        <begin position="256"/>
        <end position="270"/>
    </location>
</feature>
<sequence>MSGRHSYSSGPSDSHVLMNPPMPPSSTSSRSVNGPAGGGKAVASKNKVNGGGVAGRHSLGSTSSVAPTSTPQQPHSSMPPNNHYHQHSMTSDMVVENIPNQIMTNNNTNPPHYMQQHLQPPVHQNPPPTNTRKNKARTANIQEIITIESDPDDNAKNNINKAPPASGPSLAGPASRNRSLLNGHYDPVRPNLASASPSISFLTDPQPTPPQPQLAVPISAYSRKAAEKSIVPPVIKPEIDSPLIAASIKVATPAVAPAPAPAPHPVPEQPGKPVKPDKPAKETTKETTKETGQRSPKAAKTKKTSTAVSASVPKATGNGLLSGLPGVDILGDSGDQIEIPTIYIHVPLNGETNKYVNFAKLAEEKYGAFAINPRAHRERRRLADSGDEMMVDDSESESAMEERRMGGVDGGESTADNKPKKRAKRKQHDSYDSHDPFIDDSEMLYEEQAAATKDGFFVYSGPLIPQGEKVHVERSDGTTSKRGRGGGRGRGSGRGATAAKPPTTRKPRVNKKKEKEAAEAERMRVIGEEHCSHIFSGLTRYEIRFGVGGSCDVIDSLFFCFFLLLR</sequence>
<reference evidence="3 4" key="1">
    <citation type="journal article" date="2018" name="Nat. Ecol. Evol.">
        <title>Pezizomycetes genomes reveal the molecular basis of ectomycorrhizal truffle lifestyle.</title>
        <authorList>
            <person name="Murat C."/>
            <person name="Payen T."/>
            <person name="Noel B."/>
            <person name="Kuo A."/>
            <person name="Morin E."/>
            <person name="Chen J."/>
            <person name="Kohler A."/>
            <person name="Krizsan K."/>
            <person name="Balestrini R."/>
            <person name="Da Silva C."/>
            <person name="Montanini B."/>
            <person name="Hainaut M."/>
            <person name="Levati E."/>
            <person name="Barry K.W."/>
            <person name="Belfiori B."/>
            <person name="Cichocki N."/>
            <person name="Clum A."/>
            <person name="Dockter R.B."/>
            <person name="Fauchery L."/>
            <person name="Guy J."/>
            <person name="Iotti M."/>
            <person name="Le Tacon F."/>
            <person name="Lindquist E.A."/>
            <person name="Lipzen A."/>
            <person name="Malagnac F."/>
            <person name="Mello A."/>
            <person name="Molinier V."/>
            <person name="Miyauchi S."/>
            <person name="Poulain J."/>
            <person name="Riccioni C."/>
            <person name="Rubini A."/>
            <person name="Sitrit Y."/>
            <person name="Splivallo R."/>
            <person name="Traeger S."/>
            <person name="Wang M."/>
            <person name="Zifcakova L."/>
            <person name="Wipf D."/>
            <person name="Zambonelli A."/>
            <person name="Paolocci F."/>
            <person name="Nowrousian M."/>
            <person name="Ottonello S."/>
            <person name="Baldrian P."/>
            <person name="Spatafora J.W."/>
            <person name="Henrissat B."/>
            <person name="Nagy L.G."/>
            <person name="Aury J.M."/>
            <person name="Wincker P."/>
            <person name="Grigoriev I.V."/>
            <person name="Bonfante P."/>
            <person name="Martin F.M."/>
        </authorList>
    </citation>
    <scope>NUCLEOTIDE SEQUENCE [LARGE SCALE GENOMIC DNA]</scope>
    <source>
        <strain evidence="3 4">ATCC MYA-4762</strain>
    </source>
</reference>
<keyword evidence="4" id="KW-1185">Reference proteome</keyword>
<organism evidence="3 4">
    <name type="scientific">Terfezia boudieri ATCC MYA-4762</name>
    <dbReference type="NCBI Taxonomy" id="1051890"/>
    <lineage>
        <taxon>Eukaryota</taxon>
        <taxon>Fungi</taxon>
        <taxon>Dikarya</taxon>
        <taxon>Ascomycota</taxon>
        <taxon>Pezizomycotina</taxon>
        <taxon>Pezizomycetes</taxon>
        <taxon>Pezizales</taxon>
        <taxon>Pezizaceae</taxon>
        <taxon>Terfezia</taxon>
    </lineage>
</organism>
<feature type="compositionally biased region" description="Basic and acidic residues" evidence="1">
    <location>
        <begin position="274"/>
        <end position="292"/>
    </location>
</feature>
<evidence type="ECO:0000313" key="3">
    <source>
        <dbReference type="EMBL" id="RPB21493.1"/>
    </source>
</evidence>
<evidence type="ECO:0000313" key="4">
    <source>
        <dbReference type="Proteomes" id="UP000267821"/>
    </source>
</evidence>
<feature type="region of interest" description="Disordered" evidence="1">
    <location>
        <begin position="255"/>
        <end position="319"/>
    </location>
</feature>
<feature type="compositionally biased region" description="Basic residues" evidence="1">
    <location>
        <begin position="503"/>
        <end position="512"/>
    </location>
</feature>
<feature type="compositionally biased region" description="Low complexity" evidence="1">
    <location>
        <begin position="25"/>
        <end position="34"/>
    </location>
</feature>
<accession>A0A3N4LF33</accession>
<dbReference type="InterPro" id="IPR014840">
    <property type="entry name" value="HRD"/>
</dbReference>
<name>A0A3N4LF33_9PEZI</name>
<feature type="compositionally biased region" description="Polar residues" evidence="1">
    <location>
        <begin position="1"/>
        <end position="12"/>
    </location>
</feature>
<feature type="compositionally biased region" description="Polar residues" evidence="1">
    <location>
        <begin position="193"/>
        <end position="203"/>
    </location>
</feature>
<dbReference type="Pfam" id="PF08729">
    <property type="entry name" value="HUN"/>
    <property type="match status" value="1"/>
</dbReference>
<feature type="region of interest" description="Disordered" evidence="1">
    <location>
        <begin position="468"/>
        <end position="521"/>
    </location>
</feature>
<evidence type="ECO:0000259" key="2">
    <source>
        <dbReference type="Pfam" id="PF08729"/>
    </source>
</evidence>
<dbReference type="InParanoid" id="A0A3N4LF33"/>
<proteinExistence type="predicted"/>
<feature type="compositionally biased region" description="Basic and acidic residues" evidence="1">
    <location>
        <begin position="428"/>
        <end position="437"/>
    </location>
</feature>
<dbReference type="OrthoDB" id="5576775at2759"/>
<feature type="compositionally biased region" description="Low complexity" evidence="1">
    <location>
        <begin position="156"/>
        <end position="175"/>
    </location>
</feature>
<protein>
    <submittedName>
        <fullName evidence="3">HPC2-domain-containing protein</fullName>
    </submittedName>
</protein>
<dbReference type="AlphaFoldDB" id="A0A3N4LF33"/>
<gene>
    <name evidence="3" type="ORF">L211DRAFT_438339</name>
</gene>